<dbReference type="AlphaFoldDB" id="A0AAD1MAR3"/>
<evidence type="ECO:0000259" key="2">
    <source>
        <dbReference type="PROSITE" id="PS50093"/>
    </source>
</evidence>
<sequence>MPAAGKTGEPGAASLVFGPGLDDTGHSGKPTSTTPSPGNPVTNLLQPIKVCACKLVMRVLETIGKAVGGEQSGGGPALPPIDNPVLAAVAEFTRRGINQILAIPPIAHAVEVVNKQLALALDRLTFASQDLIRCANPVQSQPLPADLDRTTITAGLDQPTDFQFLPDGRILILQRDGSLKIAPNADGATAVKIGQLQPSDAFELDPDFAHNGYLYTAYNSTDSHARLSRFTMVNDTVDPKSEKVLIDSVQTGSMHQGNTMAFGPDGKIYFAMGDDSLNTNSQDLSTIFGKILRINPDGTIPQDNPFYNTPGARQEIYALGMRNPFRMTFTETGQLLVGDVGDESWEELNNVVAGGNYGWPVQEGPCTSCAYDNPVYAYPHTPPPGRAGSITSVIVYTGTALPAEYQNKVFIADYTLHWLKALSFDSTYTNVIGEQLLDTDAGTTVQMRQGPDGNLYQLNIYPGELYRIAASGGNRAPTAVLTATPTNGYSPLSVQFSSAGSTDPDPGTTLSYSWDFGDGGTSAAANPLRTYTTDGTYTVTLTVSDGQRTNTASRDVVVGSTPPDVQILTPINDSHYNAGDVISFSATATDAEDGALPDSAYNWRVIFHHADHIHPYVDSVVGPSGTVSLATNEHNVATTWYEISLTVTDSSGLSTTKTVNIKPNLVTLTFTSNDPDAVYTVDGVPHTGTFSQQAVVGVVRHLDAGSPQTVADGQLVFNRWSDGLNRQHEIATPGDDSTYTVFFDKTPSSV</sequence>
<dbReference type="KEGG" id="maic:MAIC_05780"/>
<gene>
    <name evidence="3" type="ORF">MAIC_05780</name>
</gene>
<evidence type="ECO:0000313" key="3">
    <source>
        <dbReference type="EMBL" id="BBX05775.1"/>
    </source>
</evidence>
<dbReference type="InterPro" id="IPR013783">
    <property type="entry name" value="Ig-like_fold"/>
</dbReference>
<feature type="compositionally biased region" description="Polar residues" evidence="1">
    <location>
        <begin position="29"/>
        <end position="41"/>
    </location>
</feature>
<dbReference type="Gene3D" id="2.120.10.30">
    <property type="entry name" value="TolB, C-terminal domain"/>
    <property type="match status" value="1"/>
</dbReference>
<dbReference type="PANTHER" id="PTHR19328:SF13">
    <property type="entry name" value="HIPL1 PROTEIN"/>
    <property type="match status" value="1"/>
</dbReference>
<organism evidence="3 4">
    <name type="scientific">Mycolicibacterium aichiense</name>
    <dbReference type="NCBI Taxonomy" id="1799"/>
    <lineage>
        <taxon>Bacteria</taxon>
        <taxon>Bacillati</taxon>
        <taxon>Actinomycetota</taxon>
        <taxon>Actinomycetes</taxon>
        <taxon>Mycobacteriales</taxon>
        <taxon>Mycobacteriaceae</taxon>
        <taxon>Mycolicibacterium</taxon>
    </lineage>
</organism>
<evidence type="ECO:0000313" key="4">
    <source>
        <dbReference type="Proteomes" id="UP000467327"/>
    </source>
</evidence>
<dbReference type="InterPro" id="IPR035986">
    <property type="entry name" value="PKD_dom_sf"/>
</dbReference>
<dbReference type="SUPFAM" id="SSF50952">
    <property type="entry name" value="Soluble quinoprotein glucose dehydrogenase"/>
    <property type="match status" value="1"/>
</dbReference>
<dbReference type="Proteomes" id="UP000467327">
    <property type="component" value="Chromosome"/>
</dbReference>
<dbReference type="Pfam" id="PF07995">
    <property type="entry name" value="GSDH"/>
    <property type="match status" value="1"/>
</dbReference>
<dbReference type="InterPro" id="IPR000601">
    <property type="entry name" value="PKD_dom"/>
</dbReference>
<feature type="region of interest" description="Disordered" evidence="1">
    <location>
        <begin position="1"/>
        <end position="41"/>
    </location>
</feature>
<dbReference type="Gene3D" id="2.60.40.10">
    <property type="entry name" value="Immunoglobulins"/>
    <property type="match status" value="2"/>
</dbReference>
<dbReference type="InterPro" id="IPR011041">
    <property type="entry name" value="Quinoprot_gluc/sorb_DH_b-prop"/>
</dbReference>
<protein>
    <recommendedName>
        <fullName evidence="2">PKD domain-containing protein</fullName>
    </recommendedName>
</protein>
<dbReference type="SUPFAM" id="SSF49299">
    <property type="entry name" value="PKD domain"/>
    <property type="match status" value="1"/>
</dbReference>
<accession>A0AAD1MAR3</accession>
<proteinExistence type="predicted"/>
<dbReference type="EMBL" id="AP022561">
    <property type="protein sequence ID" value="BBX05775.1"/>
    <property type="molecule type" value="Genomic_DNA"/>
</dbReference>
<dbReference type="SMART" id="SM00089">
    <property type="entry name" value="PKD"/>
    <property type="match status" value="1"/>
</dbReference>
<dbReference type="CDD" id="cd00146">
    <property type="entry name" value="PKD"/>
    <property type="match status" value="1"/>
</dbReference>
<feature type="domain" description="PKD" evidence="2">
    <location>
        <begin position="477"/>
        <end position="558"/>
    </location>
</feature>
<dbReference type="Pfam" id="PF18911">
    <property type="entry name" value="PKD_4"/>
    <property type="match status" value="1"/>
</dbReference>
<reference evidence="3 4" key="1">
    <citation type="journal article" date="2019" name="Emerg. Microbes Infect.">
        <title>Comprehensive subspecies identification of 175 nontuberculous mycobacteria species based on 7547 genomic profiles.</title>
        <authorList>
            <person name="Matsumoto Y."/>
            <person name="Kinjo T."/>
            <person name="Motooka D."/>
            <person name="Nabeya D."/>
            <person name="Jung N."/>
            <person name="Uechi K."/>
            <person name="Horii T."/>
            <person name="Iida T."/>
            <person name="Fujita J."/>
            <person name="Nakamura S."/>
        </authorList>
    </citation>
    <scope>NUCLEOTIDE SEQUENCE [LARGE SCALE GENOMIC DNA]</scope>
    <source>
        <strain evidence="3 4">JCM 6376</strain>
    </source>
</reference>
<dbReference type="InterPro" id="IPR012938">
    <property type="entry name" value="Glc/Sorbosone_DH"/>
</dbReference>
<dbReference type="PROSITE" id="PS50093">
    <property type="entry name" value="PKD"/>
    <property type="match status" value="1"/>
</dbReference>
<dbReference type="InterPro" id="IPR022409">
    <property type="entry name" value="PKD/Chitinase_dom"/>
</dbReference>
<name>A0AAD1MAR3_9MYCO</name>
<evidence type="ECO:0000256" key="1">
    <source>
        <dbReference type="SAM" id="MobiDB-lite"/>
    </source>
</evidence>
<dbReference type="PANTHER" id="PTHR19328">
    <property type="entry name" value="HEDGEHOG-INTERACTING PROTEIN"/>
    <property type="match status" value="1"/>
</dbReference>
<keyword evidence="4" id="KW-1185">Reference proteome</keyword>
<dbReference type="GO" id="GO:0005975">
    <property type="term" value="P:carbohydrate metabolic process"/>
    <property type="evidence" value="ECO:0007669"/>
    <property type="project" value="UniProtKB-ARBA"/>
</dbReference>
<dbReference type="InterPro" id="IPR011042">
    <property type="entry name" value="6-blade_b-propeller_TolB-like"/>
</dbReference>